<comment type="caution">
    <text evidence="1">The sequence shown here is derived from an EMBL/GenBank/DDBJ whole genome shotgun (WGS) entry which is preliminary data.</text>
</comment>
<name>A0A8K1LH14_9PASS</name>
<proteinExistence type="predicted"/>
<accession>A0A8K1LH14</accession>
<organism evidence="1 2">
    <name type="scientific">Zosterops borbonicus</name>
    <dbReference type="NCBI Taxonomy" id="364589"/>
    <lineage>
        <taxon>Eukaryota</taxon>
        <taxon>Metazoa</taxon>
        <taxon>Chordata</taxon>
        <taxon>Craniata</taxon>
        <taxon>Vertebrata</taxon>
        <taxon>Euteleostomi</taxon>
        <taxon>Archelosauria</taxon>
        <taxon>Archosauria</taxon>
        <taxon>Dinosauria</taxon>
        <taxon>Saurischia</taxon>
        <taxon>Theropoda</taxon>
        <taxon>Coelurosauria</taxon>
        <taxon>Aves</taxon>
        <taxon>Neognathae</taxon>
        <taxon>Neoaves</taxon>
        <taxon>Telluraves</taxon>
        <taxon>Australaves</taxon>
        <taxon>Passeriformes</taxon>
        <taxon>Sylvioidea</taxon>
        <taxon>Zosteropidae</taxon>
        <taxon>Zosterops</taxon>
    </lineage>
</organism>
<dbReference type="Proteomes" id="UP000796761">
    <property type="component" value="Unassembled WGS sequence"/>
</dbReference>
<evidence type="ECO:0000313" key="2">
    <source>
        <dbReference type="Proteomes" id="UP000796761"/>
    </source>
</evidence>
<evidence type="ECO:0000313" key="1">
    <source>
        <dbReference type="EMBL" id="TRZ13730.1"/>
    </source>
</evidence>
<protein>
    <submittedName>
        <fullName evidence="1">Uncharacterized protein</fullName>
    </submittedName>
</protein>
<dbReference type="AlphaFoldDB" id="A0A8K1LH14"/>
<sequence>MTNAREHPPSAPQGVVILAAKEMQSEETTPCQLCQTGAVEAETLHPPARASSIVTWVLLPAKASPSKVQLMPIANSQGV</sequence>
<reference evidence="1" key="1">
    <citation type="submission" date="2019-04" db="EMBL/GenBank/DDBJ databases">
        <title>Genome assembly of Zosterops borbonicus 15179.</title>
        <authorList>
            <person name="Leroy T."/>
            <person name="Anselmetti Y."/>
            <person name="Tilak M.-K."/>
            <person name="Nabholz B."/>
        </authorList>
    </citation>
    <scope>NUCLEOTIDE SEQUENCE</scope>
    <source>
        <strain evidence="1">HGM_15179</strain>
        <tissue evidence="1">Muscle</tissue>
    </source>
</reference>
<dbReference type="EMBL" id="SWJQ01000487">
    <property type="protein sequence ID" value="TRZ13730.1"/>
    <property type="molecule type" value="Genomic_DNA"/>
</dbReference>
<keyword evidence="2" id="KW-1185">Reference proteome</keyword>
<gene>
    <name evidence="1" type="ORF">HGM15179_013402</name>
</gene>